<dbReference type="EMBL" id="LAZR01016453">
    <property type="protein sequence ID" value="KKM04443.1"/>
    <property type="molecule type" value="Genomic_DNA"/>
</dbReference>
<dbReference type="Gene3D" id="1.10.287.130">
    <property type="match status" value="1"/>
</dbReference>
<dbReference type="CDD" id="cd00082">
    <property type="entry name" value="HisKA"/>
    <property type="match status" value="1"/>
</dbReference>
<name>A0A0F9JZU7_9ZZZZ</name>
<protein>
    <recommendedName>
        <fullName evidence="1">Signal transduction histidine kinase dimerisation/phosphoacceptor domain-containing protein</fullName>
    </recommendedName>
</protein>
<accession>A0A0F9JZU7</accession>
<dbReference type="AlphaFoldDB" id="A0A0F9JZU7"/>
<proteinExistence type="predicted"/>
<gene>
    <name evidence="2" type="ORF">LCGC14_1764220</name>
</gene>
<dbReference type="SUPFAM" id="SSF47384">
    <property type="entry name" value="Homodimeric domain of signal transducing histidine kinase"/>
    <property type="match status" value="1"/>
</dbReference>
<dbReference type="Pfam" id="PF00512">
    <property type="entry name" value="HisKA"/>
    <property type="match status" value="1"/>
</dbReference>
<comment type="caution">
    <text evidence="2">The sequence shown here is derived from an EMBL/GenBank/DDBJ whole genome shotgun (WGS) entry which is preliminary data.</text>
</comment>
<feature type="non-terminal residue" evidence="2">
    <location>
        <position position="67"/>
    </location>
</feature>
<organism evidence="2">
    <name type="scientific">marine sediment metagenome</name>
    <dbReference type="NCBI Taxonomy" id="412755"/>
    <lineage>
        <taxon>unclassified sequences</taxon>
        <taxon>metagenomes</taxon>
        <taxon>ecological metagenomes</taxon>
    </lineage>
</organism>
<sequence>MRLIAALETQNAELEQFTYTVSHDLKSPLITLKGFLGLLEKDIAEGNADAVGSDVARMNNAADQMAR</sequence>
<dbReference type="InterPro" id="IPR036097">
    <property type="entry name" value="HisK_dim/P_sf"/>
</dbReference>
<reference evidence="2" key="1">
    <citation type="journal article" date="2015" name="Nature">
        <title>Complex archaea that bridge the gap between prokaryotes and eukaryotes.</title>
        <authorList>
            <person name="Spang A."/>
            <person name="Saw J.H."/>
            <person name="Jorgensen S.L."/>
            <person name="Zaremba-Niedzwiedzka K."/>
            <person name="Martijn J."/>
            <person name="Lind A.E."/>
            <person name="van Eijk R."/>
            <person name="Schleper C."/>
            <person name="Guy L."/>
            <person name="Ettema T.J."/>
        </authorList>
    </citation>
    <scope>NUCLEOTIDE SEQUENCE</scope>
</reference>
<feature type="domain" description="Signal transduction histidine kinase dimerisation/phosphoacceptor" evidence="1">
    <location>
        <begin position="14"/>
        <end position="66"/>
    </location>
</feature>
<dbReference type="GO" id="GO:0000155">
    <property type="term" value="F:phosphorelay sensor kinase activity"/>
    <property type="evidence" value="ECO:0007669"/>
    <property type="project" value="InterPro"/>
</dbReference>
<evidence type="ECO:0000259" key="1">
    <source>
        <dbReference type="Pfam" id="PF00512"/>
    </source>
</evidence>
<evidence type="ECO:0000313" key="2">
    <source>
        <dbReference type="EMBL" id="KKM04443.1"/>
    </source>
</evidence>
<dbReference type="InterPro" id="IPR003661">
    <property type="entry name" value="HisK_dim/P_dom"/>
</dbReference>